<reference evidence="1" key="1">
    <citation type="submission" date="2014-09" db="EMBL/GenBank/DDBJ databases">
        <authorList>
            <person name="Magalhaes I.L.F."/>
            <person name="Oliveira U."/>
            <person name="Santos F.R."/>
            <person name="Vidigal T.H.D.A."/>
            <person name="Brescovit A.D."/>
            <person name="Santos A.J."/>
        </authorList>
    </citation>
    <scope>NUCLEOTIDE SEQUENCE</scope>
    <source>
        <tissue evidence="1">Shoot tissue taken approximately 20 cm above the soil surface</tissue>
    </source>
</reference>
<sequence>MELWWRPWLLLLMLQVMWCLGLSSKTLGPLTWWPGEG</sequence>
<protein>
    <submittedName>
        <fullName evidence="1">Uncharacterized protein</fullName>
    </submittedName>
</protein>
<dbReference type="EMBL" id="GBRH01186761">
    <property type="protein sequence ID" value="JAE11135.1"/>
    <property type="molecule type" value="Transcribed_RNA"/>
</dbReference>
<reference evidence="1" key="2">
    <citation type="journal article" date="2015" name="Data Brief">
        <title>Shoot transcriptome of the giant reed, Arundo donax.</title>
        <authorList>
            <person name="Barrero R.A."/>
            <person name="Guerrero F.D."/>
            <person name="Moolhuijzen P."/>
            <person name="Goolsby J.A."/>
            <person name="Tidwell J."/>
            <person name="Bellgard S.E."/>
            <person name="Bellgard M.I."/>
        </authorList>
    </citation>
    <scope>NUCLEOTIDE SEQUENCE</scope>
    <source>
        <tissue evidence="1">Shoot tissue taken approximately 20 cm above the soil surface</tissue>
    </source>
</reference>
<dbReference type="AlphaFoldDB" id="A0A0A9FDR5"/>
<organism evidence="1">
    <name type="scientific">Arundo donax</name>
    <name type="common">Giant reed</name>
    <name type="synonym">Donax arundinaceus</name>
    <dbReference type="NCBI Taxonomy" id="35708"/>
    <lineage>
        <taxon>Eukaryota</taxon>
        <taxon>Viridiplantae</taxon>
        <taxon>Streptophyta</taxon>
        <taxon>Embryophyta</taxon>
        <taxon>Tracheophyta</taxon>
        <taxon>Spermatophyta</taxon>
        <taxon>Magnoliopsida</taxon>
        <taxon>Liliopsida</taxon>
        <taxon>Poales</taxon>
        <taxon>Poaceae</taxon>
        <taxon>PACMAD clade</taxon>
        <taxon>Arundinoideae</taxon>
        <taxon>Arundineae</taxon>
        <taxon>Arundo</taxon>
    </lineage>
</organism>
<name>A0A0A9FDR5_ARUDO</name>
<accession>A0A0A9FDR5</accession>
<proteinExistence type="predicted"/>
<evidence type="ECO:0000313" key="1">
    <source>
        <dbReference type="EMBL" id="JAE11135.1"/>
    </source>
</evidence>